<dbReference type="Proteomes" id="UP000827721">
    <property type="component" value="Unassembled WGS sequence"/>
</dbReference>
<evidence type="ECO:0000313" key="1">
    <source>
        <dbReference type="EMBL" id="KAH7574349.1"/>
    </source>
</evidence>
<keyword evidence="2" id="KW-1185">Reference proteome</keyword>
<accession>A0ABQ8ID59</accession>
<proteinExistence type="predicted"/>
<organism evidence="1 2">
    <name type="scientific">Xanthoceras sorbifolium</name>
    <dbReference type="NCBI Taxonomy" id="99658"/>
    <lineage>
        <taxon>Eukaryota</taxon>
        <taxon>Viridiplantae</taxon>
        <taxon>Streptophyta</taxon>
        <taxon>Embryophyta</taxon>
        <taxon>Tracheophyta</taxon>
        <taxon>Spermatophyta</taxon>
        <taxon>Magnoliopsida</taxon>
        <taxon>eudicotyledons</taxon>
        <taxon>Gunneridae</taxon>
        <taxon>Pentapetalae</taxon>
        <taxon>rosids</taxon>
        <taxon>malvids</taxon>
        <taxon>Sapindales</taxon>
        <taxon>Sapindaceae</taxon>
        <taxon>Xanthoceroideae</taxon>
        <taxon>Xanthoceras</taxon>
    </lineage>
</organism>
<name>A0ABQ8ID59_9ROSI</name>
<evidence type="ECO:0000313" key="2">
    <source>
        <dbReference type="Proteomes" id="UP000827721"/>
    </source>
</evidence>
<dbReference type="EMBL" id="JAFEMO010000003">
    <property type="protein sequence ID" value="KAH7574349.1"/>
    <property type="molecule type" value="Genomic_DNA"/>
</dbReference>
<reference evidence="1 2" key="1">
    <citation type="submission" date="2021-02" db="EMBL/GenBank/DDBJ databases">
        <title>Plant Genome Project.</title>
        <authorList>
            <person name="Zhang R.-G."/>
        </authorList>
    </citation>
    <scope>NUCLEOTIDE SEQUENCE [LARGE SCALE GENOMIC DNA]</scope>
    <source>
        <tissue evidence="1">Leaves</tissue>
    </source>
</reference>
<protein>
    <submittedName>
        <fullName evidence="1">Uncharacterized protein</fullName>
    </submittedName>
</protein>
<sequence>MEVGSCSSAEKMMWACSIMESVVAETVVAASKFLTCILFMTGPLLNDIDGLPKLTPIEKSFSLDELYKTKRPDPDLKDATIEVGKEGQLHLKGNH</sequence>
<comment type="caution">
    <text evidence="1">The sequence shown here is derived from an EMBL/GenBank/DDBJ whole genome shotgun (WGS) entry which is preliminary data.</text>
</comment>
<gene>
    <name evidence="1" type="ORF">JRO89_XS03G0285200</name>
</gene>